<dbReference type="SUPFAM" id="SSF52200">
    <property type="entry name" value="Toll/Interleukin receptor TIR domain"/>
    <property type="match status" value="1"/>
</dbReference>
<evidence type="ECO:0000313" key="3">
    <source>
        <dbReference type="Proteomes" id="UP000507470"/>
    </source>
</evidence>
<dbReference type="PROSITE" id="PS50143">
    <property type="entry name" value="BIR_REPEAT_2"/>
    <property type="match status" value="2"/>
</dbReference>
<dbReference type="OrthoDB" id="6043144at2759"/>
<keyword evidence="3" id="KW-1185">Reference proteome</keyword>
<dbReference type="Gene3D" id="3.40.50.10140">
    <property type="entry name" value="Toll/interleukin-1 receptor homology (TIR) domain"/>
    <property type="match status" value="1"/>
</dbReference>
<feature type="domain" description="TIR" evidence="1">
    <location>
        <begin position="10"/>
        <end position="136"/>
    </location>
</feature>
<dbReference type="PANTHER" id="PTHR10044">
    <property type="entry name" value="INHIBITOR OF APOPTOSIS"/>
    <property type="match status" value="1"/>
</dbReference>
<dbReference type="GO" id="GO:0007165">
    <property type="term" value="P:signal transduction"/>
    <property type="evidence" value="ECO:0007669"/>
    <property type="project" value="InterPro"/>
</dbReference>
<dbReference type="InterPro" id="IPR050784">
    <property type="entry name" value="IAP"/>
</dbReference>
<accession>A0A6J8DWB2</accession>
<dbReference type="SMART" id="SM00238">
    <property type="entry name" value="BIR"/>
    <property type="match status" value="2"/>
</dbReference>
<dbReference type="Pfam" id="PF00653">
    <property type="entry name" value="BIR"/>
    <property type="match status" value="2"/>
</dbReference>
<dbReference type="InterPro" id="IPR001370">
    <property type="entry name" value="BIR_rpt"/>
</dbReference>
<dbReference type="PROSITE" id="PS50104">
    <property type="entry name" value="TIR"/>
    <property type="match status" value="1"/>
</dbReference>
<organism evidence="2 3">
    <name type="scientific">Mytilus coruscus</name>
    <name type="common">Sea mussel</name>
    <dbReference type="NCBI Taxonomy" id="42192"/>
    <lineage>
        <taxon>Eukaryota</taxon>
        <taxon>Metazoa</taxon>
        <taxon>Spiralia</taxon>
        <taxon>Lophotrochozoa</taxon>
        <taxon>Mollusca</taxon>
        <taxon>Bivalvia</taxon>
        <taxon>Autobranchia</taxon>
        <taxon>Pteriomorphia</taxon>
        <taxon>Mytilida</taxon>
        <taxon>Mytiloidea</taxon>
        <taxon>Mytilidae</taxon>
        <taxon>Mytilinae</taxon>
        <taxon>Mytilus</taxon>
    </lineage>
</organism>
<dbReference type="GO" id="GO:0005634">
    <property type="term" value="C:nucleus"/>
    <property type="evidence" value="ECO:0007669"/>
    <property type="project" value="TreeGrafter"/>
</dbReference>
<protein>
    <submittedName>
        <fullName evidence="2">BIRC2_3</fullName>
    </submittedName>
</protein>
<dbReference type="Gene3D" id="1.10.1170.10">
    <property type="entry name" value="Inhibitor Of Apoptosis Protein (2mihbC-IAP-1), Chain A"/>
    <property type="match status" value="2"/>
</dbReference>
<dbReference type="InterPro" id="IPR035897">
    <property type="entry name" value="Toll_tir_struct_dom_sf"/>
</dbReference>
<dbReference type="AlphaFoldDB" id="A0A6J8DWB2"/>
<evidence type="ECO:0000313" key="2">
    <source>
        <dbReference type="EMBL" id="CAC5412919.1"/>
    </source>
</evidence>
<dbReference type="EMBL" id="CACVKT020008119">
    <property type="protein sequence ID" value="CAC5412919.1"/>
    <property type="molecule type" value="Genomic_DNA"/>
</dbReference>
<proteinExistence type="predicted"/>
<dbReference type="InterPro" id="IPR000157">
    <property type="entry name" value="TIR_dom"/>
</dbReference>
<reference evidence="2 3" key="1">
    <citation type="submission" date="2020-06" db="EMBL/GenBank/DDBJ databases">
        <authorList>
            <person name="Li R."/>
            <person name="Bekaert M."/>
        </authorList>
    </citation>
    <scope>NUCLEOTIDE SEQUENCE [LARGE SCALE GENOMIC DNA]</scope>
    <source>
        <strain evidence="3">wild</strain>
    </source>
</reference>
<dbReference type="GO" id="GO:0005737">
    <property type="term" value="C:cytoplasm"/>
    <property type="evidence" value="ECO:0007669"/>
    <property type="project" value="TreeGrafter"/>
</dbReference>
<dbReference type="SUPFAM" id="SSF57924">
    <property type="entry name" value="Inhibitor of apoptosis (IAP) repeat"/>
    <property type="match status" value="2"/>
</dbReference>
<dbReference type="Proteomes" id="UP000507470">
    <property type="component" value="Unassembled WGS sequence"/>
</dbReference>
<sequence length="509" mass="57820">MDTSSVQRPEHYQLFVFYDDSDEQAREDILSVLETENISFSSLQEHDMPGSYTFDTAFSLVAKSRKILIIFSKSLSVNKKCSHMIKAACTEPSIRRKIITLITDGKVSSVNGLFCLRDTSIIRFNTNWVSNLKTELLTIIPGYSILHSNTGASNFVSSKGLLLQQMDMDLYGVLITARNKNFLIDLPEFSKHINEHTKFNVPQACEDCGFLCDLNTTISLGFTDDFLETENEKFGNSELSTSLLELMKCVMDAFNPHSKSNLWSVSCSVSGEYKPSHAYYINDMFGSVVYALLNKAASKMQVPFLPEFKDINKRRETLKNIEDQSRRKTIAQAGFVCIAEPDRMQCFQCGWHIPLSAMDLEPMLYHASYMPLCPYVQQTLAKDRFPPYRVHHKKFDNSDLSTEDNGDEDFQKFADAGFYRNGFEHVIECMSCGLCIIINNANTSPWDTHALLSPTCKFVLEKKGIDFIKSVNAQRSTDKEPTIITYALTDFSFDHRTSWPSILFTPDTI</sequence>
<name>A0A6J8DWB2_MYTCO</name>
<evidence type="ECO:0000259" key="1">
    <source>
        <dbReference type="PROSITE" id="PS50104"/>
    </source>
</evidence>
<gene>
    <name evidence="2" type="ORF">MCOR_45885</name>
</gene>
<dbReference type="PANTHER" id="PTHR10044:SF139">
    <property type="entry name" value="DEATH-ASSOCIATED INHIBITOR OF APOPTOSIS 2"/>
    <property type="match status" value="1"/>
</dbReference>